<organism evidence="1 2">
    <name type="scientific">Entomophthora muscae</name>
    <dbReference type="NCBI Taxonomy" id="34485"/>
    <lineage>
        <taxon>Eukaryota</taxon>
        <taxon>Fungi</taxon>
        <taxon>Fungi incertae sedis</taxon>
        <taxon>Zoopagomycota</taxon>
        <taxon>Entomophthoromycotina</taxon>
        <taxon>Entomophthoromycetes</taxon>
        <taxon>Entomophthorales</taxon>
        <taxon>Entomophthoraceae</taxon>
        <taxon>Entomophthora</taxon>
    </lineage>
</organism>
<dbReference type="EMBL" id="QTSX02001820">
    <property type="protein sequence ID" value="KAJ9079247.1"/>
    <property type="molecule type" value="Genomic_DNA"/>
</dbReference>
<comment type="caution">
    <text evidence="1">The sequence shown here is derived from an EMBL/GenBank/DDBJ whole genome shotgun (WGS) entry which is preliminary data.</text>
</comment>
<keyword evidence="2" id="KW-1185">Reference proteome</keyword>
<dbReference type="Proteomes" id="UP001165960">
    <property type="component" value="Unassembled WGS sequence"/>
</dbReference>
<evidence type="ECO:0000313" key="1">
    <source>
        <dbReference type="EMBL" id="KAJ9079247.1"/>
    </source>
</evidence>
<protein>
    <submittedName>
        <fullName evidence="1">Uncharacterized protein</fullName>
    </submittedName>
</protein>
<accession>A0ACC2TYG2</accession>
<gene>
    <name evidence="1" type="ORF">DSO57_1037408</name>
</gene>
<evidence type="ECO:0000313" key="2">
    <source>
        <dbReference type="Proteomes" id="UP001165960"/>
    </source>
</evidence>
<reference evidence="1" key="1">
    <citation type="submission" date="2022-04" db="EMBL/GenBank/DDBJ databases">
        <title>Genome of the entomopathogenic fungus Entomophthora muscae.</title>
        <authorList>
            <person name="Elya C."/>
            <person name="Lovett B.R."/>
            <person name="Lee E."/>
            <person name="Macias A.M."/>
            <person name="Hajek A.E."/>
            <person name="De Bivort B.L."/>
            <person name="Kasson M.T."/>
            <person name="De Fine Licht H.H."/>
            <person name="Stajich J.E."/>
        </authorList>
    </citation>
    <scope>NUCLEOTIDE SEQUENCE</scope>
    <source>
        <strain evidence="1">Berkeley</strain>
    </source>
</reference>
<proteinExistence type="predicted"/>
<name>A0ACC2TYG2_9FUNG</name>
<sequence>MDVSFYKNISFLNLNLRVFSEMAVAEWNGKVIAESDKVEKVDGNLYFPKSSIKSEYFKEVSKTTHCPWKGDAKYYTLNVDETRQENAEAAWYYPEPKEAAKNIKDHVAFWKGSPPKSRLKLVKLKQLI</sequence>